<keyword evidence="1" id="KW-0812">Transmembrane</keyword>
<keyword evidence="1" id="KW-1133">Transmembrane helix</keyword>
<dbReference type="OrthoDB" id="8481923at2"/>
<proteinExistence type="predicted"/>
<evidence type="ECO:0000256" key="1">
    <source>
        <dbReference type="SAM" id="Phobius"/>
    </source>
</evidence>
<keyword evidence="3" id="KW-1185">Reference proteome</keyword>
<dbReference type="RefSeq" id="WP_108739436.1">
    <property type="nucleotide sequence ID" value="NZ_CP020918.1"/>
</dbReference>
<evidence type="ECO:0008006" key="4">
    <source>
        <dbReference type="Google" id="ProtNLM"/>
    </source>
</evidence>
<evidence type="ECO:0000313" key="2">
    <source>
        <dbReference type="EMBL" id="AWG20474.1"/>
    </source>
</evidence>
<protein>
    <recommendedName>
        <fullName evidence="4">DUF4184 family protein</fullName>
    </recommendedName>
</protein>
<feature type="transmembrane region" description="Helical" evidence="1">
    <location>
        <begin position="142"/>
        <end position="170"/>
    </location>
</feature>
<feature type="transmembrane region" description="Helical" evidence="1">
    <location>
        <begin position="50"/>
        <end position="70"/>
    </location>
</feature>
<feature type="transmembrane region" description="Helical" evidence="1">
    <location>
        <begin position="209"/>
        <end position="231"/>
    </location>
</feature>
<dbReference type="InterPro" id="IPR025238">
    <property type="entry name" value="DUF4184"/>
</dbReference>
<dbReference type="EMBL" id="CP020918">
    <property type="protein sequence ID" value="AWG20474.1"/>
    <property type="molecule type" value="Genomic_DNA"/>
</dbReference>
<reference evidence="2 3" key="1">
    <citation type="submission" date="2017-04" db="EMBL/GenBank/DDBJ databases">
        <title>Compelte genome sequence of WV33.</title>
        <authorList>
            <person name="Lee P.C."/>
        </authorList>
    </citation>
    <scope>NUCLEOTIDE SEQUENCE [LARGE SCALE GENOMIC DNA]</scope>
    <source>
        <strain evidence="2 3">WV33</strain>
    </source>
</reference>
<accession>A0A2S1L9T0</accession>
<evidence type="ECO:0000313" key="3">
    <source>
        <dbReference type="Proteomes" id="UP000244527"/>
    </source>
</evidence>
<dbReference type="Pfam" id="PF13803">
    <property type="entry name" value="DUF4184"/>
    <property type="match status" value="1"/>
</dbReference>
<feature type="transmembrane region" description="Helical" evidence="1">
    <location>
        <begin position="182"/>
        <end position="202"/>
    </location>
</feature>
<feature type="transmembrane region" description="Helical" evidence="1">
    <location>
        <begin position="104"/>
        <end position="121"/>
    </location>
</feature>
<sequence length="239" mass="27277">MPFTFSHAATVLPFLKNKKISASAIIVGTLSPDLEYFFRMKMQSEISHTLMGIFIVDLPLAILVLFLFHYCIKRALLQNLPLFFRERTQELQESNFILYCKNNISVVLLSFLLGTLTHLVWDSMTHYNGYVVEHFKFLSTPILGLPVYSFNQYISSIVGLVLIALFFYRLPTTKVASVKIKWSYWLWTIGLAILIFAIRLSFGIQREEWATLLVSAITAVFLALAIVGLGFKKATYIDA</sequence>
<name>A0A2S1L9T0_9FLAO</name>
<dbReference type="AlphaFoldDB" id="A0A2S1L9T0"/>
<gene>
    <name evidence="2" type="ORF">FFWV33_02480</name>
</gene>
<keyword evidence="1" id="KW-0472">Membrane</keyword>
<organism evidence="2 3">
    <name type="scientific">Flavobacterium faecale</name>
    <dbReference type="NCBI Taxonomy" id="1355330"/>
    <lineage>
        <taxon>Bacteria</taxon>
        <taxon>Pseudomonadati</taxon>
        <taxon>Bacteroidota</taxon>
        <taxon>Flavobacteriia</taxon>
        <taxon>Flavobacteriales</taxon>
        <taxon>Flavobacteriaceae</taxon>
        <taxon>Flavobacterium</taxon>
    </lineage>
</organism>
<dbReference type="KEGG" id="ffa:FFWV33_02480"/>
<dbReference type="Proteomes" id="UP000244527">
    <property type="component" value="Chromosome"/>
</dbReference>